<name>A0AAD5XGP5_9FUNG</name>
<dbReference type="CDD" id="cd17364">
    <property type="entry name" value="MFS_PhT"/>
    <property type="match status" value="1"/>
</dbReference>
<dbReference type="Proteomes" id="UP001211907">
    <property type="component" value="Unassembled WGS sequence"/>
</dbReference>
<dbReference type="GO" id="GO:0022857">
    <property type="term" value="F:transmembrane transporter activity"/>
    <property type="evidence" value="ECO:0007669"/>
    <property type="project" value="InterPro"/>
</dbReference>
<accession>A0AAD5XGP5</accession>
<comment type="caution">
    <text evidence="8">The sequence shown here is derived from an EMBL/GenBank/DDBJ whole genome shotgun (WGS) entry which is preliminary data.</text>
</comment>
<proteinExistence type="predicted"/>
<dbReference type="Pfam" id="PF00083">
    <property type="entry name" value="Sugar_tr"/>
    <property type="match status" value="2"/>
</dbReference>
<gene>
    <name evidence="8" type="primary">PT3</name>
    <name evidence="8" type="ORF">HK100_011309</name>
</gene>
<dbReference type="PANTHER" id="PTHR24064">
    <property type="entry name" value="SOLUTE CARRIER FAMILY 22 MEMBER"/>
    <property type="match status" value="1"/>
</dbReference>
<feature type="transmembrane region" description="Helical" evidence="6">
    <location>
        <begin position="518"/>
        <end position="537"/>
    </location>
</feature>
<feature type="transmembrane region" description="Helical" evidence="6">
    <location>
        <begin position="796"/>
        <end position="818"/>
    </location>
</feature>
<evidence type="ECO:0000256" key="2">
    <source>
        <dbReference type="ARBA" id="ARBA00022692"/>
    </source>
</evidence>
<dbReference type="Gene3D" id="1.20.1250.20">
    <property type="entry name" value="MFS general substrate transporter like domains"/>
    <property type="match status" value="2"/>
</dbReference>
<dbReference type="InterPro" id="IPR020846">
    <property type="entry name" value="MFS_dom"/>
</dbReference>
<organism evidence="8 9">
    <name type="scientific">Physocladia obscura</name>
    <dbReference type="NCBI Taxonomy" id="109957"/>
    <lineage>
        <taxon>Eukaryota</taxon>
        <taxon>Fungi</taxon>
        <taxon>Fungi incertae sedis</taxon>
        <taxon>Chytridiomycota</taxon>
        <taxon>Chytridiomycota incertae sedis</taxon>
        <taxon>Chytridiomycetes</taxon>
        <taxon>Chytridiales</taxon>
        <taxon>Chytriomycetaceae</taxon>
        <taxon>Physocladia</taxon>
    </lineage>
</organism>
<keyword evidence="3 6" id="KW-1133">Transmembrane helix</keyword>
<dbReference type="InterPro" id="IPR005829">
    <property type="entry name" value="Sugar_transporter_CS"/>
</dbReference>
<dbReference type="InterPro" id="IPR036259">
    <property type="entry name" value="MFS_trans_sf"/>
</dbReference>
<evidence type="ECO:0000259" key="7">
    <source>
        <dbReference type="PROSITE" id="PS50850"/>
    </source>
</evidence>
<comment type="subcellular location">
    <subcellularLocation>
        <location evidence="1">Membrane</location>
        <topology evidence="1">Multi-pass membrane protein</topology>
    </subcellularLocation>
</comment>
<feature type="transmembrane region" description="Helical" evidence="6">
    <location>
        <begin position="608"/>
        <end position="628"/>
    </location>
</feature>
<keyword evidence="4 6" id="KW-0472">Membrane</keyword>
<dbReference type="AlphaFoldDB" id="A0AAD5XGP5"/>
<feature type="compositionally biased region" description="Low complexity" evidence="5">
    <location>
        <begin position="59"/>
        <end position="76"/>
    </location>
</feature>
<sequence length="835" mass="90875">MLADAATSDDKYNNTDSGSSNYERLGSDSPSQLSSIISREHITRLPGLDAYHPQNAKISSLDNNSSNNNSSNSSYSDGNFHSIDNNYKYNSASTASIRLPPVLSLLMPPPFTLLHPPGHTYACHGNNNNSVAQCSNGGHIYNSAPLNSQSHQLNRKQLYQQYEYMPVHDNYPAFQFHKTQYELSLTSYNQNHTMTVSPVVDSYLNTNVRREPESAAFKPNRANDNVSSAAPTGKTFTCPEPACPVTSSAAVQLSGATKTYDDTCATLYIRLRLSPCQQPHPSPNLKIMSKPKSKAQAFAALDEAKLGWFHVRSVLIAGAGFFSDAYDVFVISQALPMIYQCWYGPEYIHGNFPTSITNGTVVVKTPQNTKVDFVDNYPNGANMDAFLKASTNWGNLVGQVGFGILGDKLGRKIMYGISIMIIIVCTIGSCFSATLQRGASVLSILAFWRFILGIGIGGDYPMSAVITSEFANVRYRGMLLAAVFAMQGVGILTGSLVYVCVLAGMKDSIQGDFLQLDIAWRLAIGLGIVPAVLTVYFRFTIPETPRFTVDVKGDLDLSEVEKALGQSAASIQDEITQENVPVVQIKAENKRNGSLKDFFRTFSKPKNAWTLFGTAYCWFALDVAWYGLALNQSVVLSLINFNGPSKIKVTSTVNGTTTTSSIMPPVDIWNVFYQTSIGNVIIACAGTVPGYWFTVGFIERMGRKPIQIMGFAVITICLAILAATWNTISTQQVPFLVVYTIAQFFFQFGPNTTTFVIPGEVFPTRFKATCHGISAACGKVGAILGIQAVGPYFTTNAVACLSVFTAIMASGVIATFALPETKGRTLEELNGEDEE</sequence>
<reference evidence="8" key="1">
    <citation type="submission" date="2020-05" db="EMBL/GenBank/DDBJ databases">
        <title>Phylogenomic resolution of chytrid fungi.</title>
        <authorList>
            <person name="Stajich J.E."/>
            <person name="Amses K."/>
            <person name="Simmons R."/>
            <person name="Seto K."/>
            <person name="Myers J."/>
            <person name="Bonds A."/>
            <person name="Quandt C.A."/>
            <person name="Barry K."/>
            <person name="Liu P."/>
            <person name="Grigoriev I."/>
            <person name="Longcore J.E."/>
            <person name="James T.Y."/>
        </authorList>
    </citation>
    <scope>NUCLEOTIDE SEQUENCE</scope>
    <source>
        <strain evidence="8">JEL0513</strain>
    </source>
</reference>
<feature type="domain" description="Major facilitator superfamily (MFS) profile" evidence="7">
    <location>
        <begin position="313"/>
        <end position="822"/>
    </location>
</feature>
<feature type="transmembrane region" description="Helical" evidence="6">
    <location>
        <begin position="478"/>
        <end position="498"/>
    </location>
</feature>
<dbReference type="PROSITE" id="PS50850">
    <property type="entry name" value="MFS"/>
    <property type="match status" value="1"/>
</dbReference>
<evidence type="ECO:0000256" key="6">
    <source>
        <dbReference type="SAM" id="Phobius"/>
    </source>
</evidence>
<evidence type="ECO:0000256" key="1">
    <source>
        <dbReference type="ARBA" id="ARBA00004141"/>
    </source>
</evidence>
<feature type="transmembrane region" description="Helical" evidence="6">
    <location>
        <begin position="737"/>
        <end position="757"/>
    </location>
</feature>
<protein>
    <submittedName>
        <fullName evidence="8">Phosphate transporter</fullName>
    </submittedName>
</protein>
<dbReference type="EMBL" id="JADGJH010000686">
    <property type="protein sequence ID" value="KAJ3124226.1"/>
    <property type="molecule type" value="Genomic_DNA"/>
</dbReference>
<evidence type="ECO:0000256" key="5">
    <source>
        <dbReference type="SAM" id="MobiDB-lite"/>
    </source>
</evidence>
<dbReference type="GO" id="GO:0016020">
    <property type="term" value="C:membrane"/>
    <property type="evidence" value="ECO:0007669"/>
    <property type="project" value="UniProtKB-SubCell"/>
</dbReference>
<evidence type="ECO:0000256" key="3">
    <source>
        <dbReference type="ARBA" id="ARBA00022989"/>
    </source>
</evidence>
<evidence type="ECO:0000256" key="4">
    <source>
        <dbReference type="ARBA" id="ARBA00023136"/>
    </source>
</evidence>
<dbReference type="InterPro" id="IPR005828">
    <property type="entry name" value="MFS_sugar_transport-like"/>
</dbReference>
<dbReference type="PROSITE" id="PS00216">
    <property type="entry name" value="SUGAR_TRANSPORT_1"/>
    <property type="match status" value="1"/>
</dbReference>
<evidence type="ECO:0000313" key="8">
    <source>
        <dbReference type="EMBL" id="KAJ3124226.1"/>
    </source>
</evidence>
<feature type="transmembrane region" description="Helical" evidence="6">
    <location>
        <begin position="671"/>
        <end position="694"/>
    </location>
</feature>
<feature type="region of interest" description="Disordered" evidence="5">
    <location>
        <begin position="1"/>
        <end position="32"/>
    </location>
</feature>
<feature type="transmembrane region" description="Helical" evidence="6">
    <location>
        <begin position="706"/>
        <end position="725"/>
    </location>
</feature>
<feature type="transmembrane region" description="Helical" evidence="6">
    <location>
        <begin position="447"/>
        <end position="466"/>
    </location>
</feature>
<feature type="transmembrane region" description="Helical" evidence="6">
    <location>
        <begin position="413"/>
        <end position="435"/>
    </location>
</feature>
<dbReference type="SUPFAM" id="SSF103473">
    <property type="entry name" value="MFS general substrate transporter"/>
    <property type="match status" value="1"/>
</dbReference>
<keyword evidence="2 6" id="KW-0812">Transmembrane</keyword>
<evidence type="ECO:0000313" key="9">
    <source>
        <dbReference type="Proteomes" id="UP001211907"/>
    </source>
</evidence>
<keyword evidence="9" id="KW-1185">Reference proteome</keyword>
<feature type="region of interest" description="Disordered" evidence="5">
    <location>
        <begin position="54"/>
        <end position="77"/>
    </location>
</feature>
<dbReference type="PROSITE" id="PS00217">
    <property type="entry name" value="SUGAR_TRANSPORT_2"/>
    <property type="match status" value="1"/>
</dbReference>